<dbReference type="EMBL" id="PVWG01000094">
    <property type="protein sequence ID" value="PSB14332.1"/>
    <property type="molecule type" value="Genomic_DNA"/>
</dbReference>
<dbReference type="InterPro" id="IPR009057">
    <property type="entry name" value="Homeodomain-like_sf"/>
</dbReference>
<dbReference type="InterPro" id="IPR036388">
    <property type="entry name" value="WH-like_DNA-bd_sf"/>
</dbReference>
<dbReference type="OrthoDB" id="5511915at2"/>
<name>A0A2T1D1F4_9CYAN</name>
<feature type="domain" description="Transposase Synechocystis PCC 6803" evidence="1">
    <location>
        <begin position="3"/>
        <end position="117"/>
    </location>
</feature>
<dbReference type="Pfam" id="PF01710">
    <property type="entry name" value="HTH_Tnp_IS630"/>
    <property type="match status" value="1"/>
</dbReference>
<reference evidence="2 3" key="2">
    <citation type="submission" date="2018-03" db="EMBL/GenBank/DDBJ databases">
        <title>The ancient ancestry and fast evolution of plastids.</title>
        <authorList>
            <person name="Moore K.R."/>
            <person name="Magnabosco C."/>
            <person name="Momper L."/>
            <person name="Gold D.A."/>
            <person name="Bosak T."/>
            <person name="Fournier G.P."/>
        </authorList>
    </citation>
    <scope>NUCLEOTIDE SEQUENCE [LARGE SCALE GENOMIC DNA]</scope>
    <source>
        <strain evidence="2 3">ULC007</strain>
    </source>
</reference>
<dbReference type="Proteomes" id="UP000238634">
    <property type="component" value="Unassembled WGS sequence"/>
</dbReference>
<protein>
    <submittedName>
        <fullName evidence="2">Transposase</fullName>
    </submittedName>
</protein>
<dbReference type="AlphaFoldDB" id="A0A2T1D1F4"/>
<gene>
    <name evidence="2" type="ORF">C7B65_26610</name>
</gene>
<dbReference type="RefSeq" id="WP_073075087.1">
    <property type="nucleotide sequence ID" value="NZ_MPPI01000059.1"/>
</dbReference>
<comment type="caution">
    <text evidence="2">The sequence shown here is derived from an EMBL/GenBank/DDBJ whole genome shotgun (WGS) entry which is preliminary data.</text>
</comment>
<sequence>MKAYSVDLRQKVVDAYEQQEGSQRELAKRFKVSPNFVRLLLKRHQTEGTVEPKPHTGGFTSKLANQLPLIEQLVEQDNDATLQELCDQLDRQVQIRVSPSTICRTLQQLNLTRKKNAARQSS</sequence>
<dbReference type="Gene3D" id="1.10.10.10">
    <property type="entry name" value="Winged helix-like DNA-binding domain superfamily/Winged helix DNA-binding domain"/>
    <property type="match status" value="2"/>
</dbReference>
<reference evidence="2 3" key="1">
    <citation type="submission" date="2018-02" db="EMBL/GenBank/DDBJ databases">
        <authorList>
            <person name="Cohen D.B."/>
            <person name="Kent A.D."/>
        </authorList>
    </citation>
    <scope>NUCLEOTIDE SEQUENCE [LARGE SCALE GENOMIC DNA]</scope>
    <source>
        <strain evidence="2 3">ULC007</strain>
    </source>
</reference>
<organism evidence="2 3">
    <name type="scientific">Phormidesmis priestleyi ULC007</name>
    <dbReference type="NCBI Taxonomy" id="1920490"/>
    <lineage>
        <taxon>Bacteria</taxon>
        <taxon>Bacillati</taxon>
        <taxon>Cyanobacteriota</taxon>
        <taxon>Cyanophyceae</taxon>
        <taxon>Leptolyngbyales</taxon>
        <taxon>Leptolyngbyaceae</taxon>
        <taxon>Phormidesmis</taxon>
    </lineage>
</organism>
<dbReference type="InterPro" id="IPR002622">
    <property type="entry name" value="Transposase_14"/>
</dbReference>
<evidence type="ECO:0000313" key="2">
    <source>
        <dbReference type="EMBL" id="PSB14332.1"/>
    </source>
</evidence>
<evidence type="ECO:0000313" key="3">
    <source>
        <dbReference type="Proteomes" id="UP000238634"/>
    </source>
</evidence>
<accession>A0A2T1D1F4</accession>
<evidence type="ECO:0000259" key="1">
    <source>
        <dbReference type="Pfam" id="PF01710"/>
    </source>
</evidence>
<keyword evidence="3" id="KW-1185">Reference proteome</keyword>
<proteinExistence type="predicted"/>
<dbReference type="SUPFAM" id="SSF46689">
    <property type="entry name" value="Homeodomain-like"/>
    <property type="match status" value="1"/>
</dbReference>
<dbReference type="STRING" id="1920490.GCA_001895925_03162"/>